<protein>
    <submittedName>
        <fullName evidence="1">ADP-ribosyl-(Dinitrogen reductase) hydrolase</fullName>
    </submittedName>
</protein>
<dbReference type="EMBL" id="JADOBH010000003">
    <property type="protein sequence ID" value="MBF7957146.1"/>
    <property type="molecule type" value="Genomic_DNA"/>
</dbReference>
<comment type="caution">
    <text evidence="1">The sequence shown here is derived from an EMBL/GenBank/DDBJ whole genome shotgun (WGS) entry which is preliminary data.</text>
</comment>
<name>A0ABS0DTE4_9GAMM</name>
<keyword evidence="1" id="KW-0378">Hydrolase</keyword>
<evidence type="ECO:0000313" key="1">
    <source>
        <dbReference type="EMBL" id="MBF7957146.1"/>
    </source>
</evidence>
<reference evidence="1 2" key="1">
    <citation type="submission" date="2020-11" db="EMBL/GenBank/DDBJ databases">
        <title>Taxonomic investigation of Rahnella spp.</title>
        <authorList>
            <person name="Lee S.D."/>
        </authorList>
    </citation>
    <scope>NUCLEOTIDE SEQUENCE [LARGE SCALE GENOMIC DNA]</scope>
    <source>
        <strain evidence="1 2">SAP-10</strain>
    </source>
</reference>
<sequence>MKIKFSPAVKEKLLVKHSVVEKEVFECFANREGNYLKDIREQHQTTPPTLWFIAETNRGRTLKICFIPPHNGLPAQLKSAFEPNEIERRIYASKGAL</sequence>
<gene>
    <name evidence="1" type="ORF">IV431_16445</name>
</gene>
<dbReference type="RefSeq" id="WP_131693668.1">
    <property type="nucleotide sequence ID" value="NZ_CBCSED010000008.1"/>
</dbReference>
<organism evidence="1 2">
    <name type="scientific">Rahnella victoriana</name>
    <dbReference type="NCBI Taxonomy" id="1510570"/>
    <lineage>
        <taxon>Bacteria</taxon>
        <taxon>Pseudomonadati</taxon>
        <taxon>Pseudomonadota</taxon>
        <taxon>Gammaproteobacteria</taxon>
        <taxon>Enterobacterales</taxon>
        <taxon>Yersiniaceae</taxon>
        <taxon>Rahnella</taxon>
    </lineage>
</organism>
<keyword evidence="2" id="KW-1185">Reference proteome</keyword>
<proteinExistence type="predicted"/>
<dbReference type="Proteomes" id="UP000600307">
    <property type="component" value="Unassembled WGS sequence"/>
</dbReference>
<evidence type="ECO:0000313" key="2">
    <source>
        <dbReference type="Proteomes" id="UP000600307"/>
    </source>
</evidence>
<dbReference type="GO" id="GO:0016787">
    <property type="term" value="F:hydrolase activity"/>
    <property type="evidence" value="ECO:0007669"/>
    <property type="project" value="UniProtKB-KW"/>
</dbReference>
<accession>A0ABS0DTE4</accession>